<sequence>ALSTGDGPLDTSAGAALLASARWGPRAVEWRFDEGAHRIALQQVELDGLSLIAGSVYLVDGVGLAEPNLTILGELGEALAAQQRPFLLGGDWNADAGDFAELAWVSDLEAAALAPDQPTINDKRCDFFLASKAPIKGFKIPRKDEAYVWGDTSGWAPERSWELGQPPPSLQQAAGEWFRRAESFHCLLHSAPEARQ</sequence>
<accession>A0ABN9SIP2</accession>
<dbReference type="InterPro" id="IPR036691">
    <property type="entry name" value="Endo/exonu/phosph_ase_sf"/>
</dbReference>
<protein>
    <recommendedName>
        <fullName evidence="3">Endonuclease/exonuclease/phosphatase domain-containing protein</fullName>
    </recommendedName>
</protein>
<organism evidence="1 2">
    <name type="scientific">Prorocentrum cordatum</name>
    <dbReference type="NCBI Taxonomy" id="2364126"/>
    <lineage>
        <taxon>Eukaryota</taxon>
        <taxon>Sar</taxon>
        <taxon>Alveolata</taxon>
        <taxon>Dinophyceae</taxon>
        <taxon>Prorocentrales</taxon>
        <taxon>Prorocentraceae</taxon>
        <taxon>Prorocentrum</taxon>
    </lineage>
</organism>
<proteinExistence type="predicted"/>
<dbReference type="SUPFAM" id="SSF56219">
    <property type="entry name" value="DNase I-like"/>
    <property type="match status" value="1"/>
</dbReference>
<feature type="non-terminal residue" evidence="1">
    <location>
        <position position="1"/>
    </location>
</feature>
<gene>
    <name evidence="1" type="ORF">PCOR1329_LOCUS29852</name>
</gene>
<dbReference type="Proteomes" id="UP001189429">
    <property type="component" value="Unassembled WGS sequence"/>
</dbReference>
<comment type="caution">
    <text evidence="1">The sequence shown here is derived from an EMBL/GenBank/DDBJ whole genome shotgun (WGS) entry which is preliminary data.</text>
</comment>
<evidence type="ECO:0008006" key="3">
    <source>
        <dbReference type="Google" id="ProtNLM"/>
    </source>
</evidence>
<evidence type="ECO:0000313" key="2">
    <source>
        <dbReference type="Proteomes" id="UP001189429"/>
    </source>
</evidence>
<feature type="non-terminal residue" evidence="1">
    <location>
        <position position="196"/>
    </location>
</feature>
<name>A0ABN9SIP2_9DINO</name>
<keyword evidence="2" id="KW-1185">Reference proteome</keyword>
<reference evidence="1" key="1">
    <citation type="submission" date="2023-10" db="EMBL/GenBank/DDBJ databases">
        <authorList>
            <person name="Chen Y."/>
            <person name="Shah S."/>
            <person name="Dougan E. K."/>
            <person name="Thang M."/>
            <person name="Chan C."/>
        </authorList>
    </citation>
    <scope>NUCLEOTIDE SEQUENCE [LARGE SCALE GENOMIC DNA]</scope>
</reference>
<dbReference type="EMBL" id="CAUYUJ010011329">
    <property type="protein sequence ID" value="CAK0831555.1"/>
    <property type="molecule type" value="Genomic_DNA"/>
</dbReference>
<evidence type="ECO:0000313" key="1">
    <source>
        <dbReference type="EMBL" id="CAK0831555.1"/>
    </source>
</evidence>